<gene>
    <name evidence="1" type="ORF">PSON_ATCC_30995.1.T2500020</name>
</gene>
<comment type="caution">
    <text evidence="1">The sequence shown here is derived from an EMBL/GenBank/DDBJ whole genome shotgun (WGS) entry which is preliminary data.</text>
</comment>
<organism evidence="1 2">
    <name type="scientific">Paramecium sonneborni</name>
    <dbReference type="NCBI Taxonomy" id="65129"/>
    <lineage>
        <taxon>Eukaryota</taxon>
        <taxon>Sar</taxon>
        <taxon>Alveolata</taxon>
        <taxon>Ciliophora</taxon>
        <taxon>Intramacronucleata</taxon>
        <taxon>Oligohymenophorea</taxon>
        <taxon>Peniculida</taxon>
        <taxon>Parameciidae</taxon>
        <taxon>Paramecium</taxon>
    </lineage>
</organism>
<evidence type="ECO:0000313" key="2">
    <source>
        <dbReference type="Proteomes" id="UP000692954"/>
    </source>
</evidence>
<dbReference type="Proteomes" id="UP000692954">
    <property type="component" value="Unassembled WGS sequence"/>
</dbReference>
<reference evidence="1" key="1">
    <citation type="submission" date="2021-01" db="EMBL/GenBank/DDBJ databases">
        <authorList>
            <consortium name="Genoscope - CEA"/>
            <person name="William W."/>
        </authorList>
    </citation>
    <scope>NUCLEOTIDE SEQUENCE</scope>
</reference>
<keyword evidence="2" id="KW-1185">Reference proteome</keyword>
<dbReference type="AlphaFoldDB" id="A0A8S1RRD0"/>
<name>A0A8S1RRD0_9CILI</name>
<evidence type="ECO:0000313" key="1">
    <source>
        <dbReference type="EMBL" id="CAD8129913.1"/>
    </source>
</evidence>
<dbReference type="EMBL" id="CAJJDN010000250">
    <property type="protein sequence ID" value="CAD8129913.1"/>
    <property type="molecule type" value="Genomic_DNA"/>
</dbReference>
<accession>A0A8S1RRD0</accession>
<proteinExistence type="predicted"/>
<sequence>MKQTGGRLYEIKFIQFQPDNKKTIIKNLFNQSIVPPYLKYLASQKKKNNEIQGLLNQINQIYLINNLNSFIRQKRKTFYDKSNL</sequence>
<protein>
    <submittedName>
        <fullName evidence="1">Uncharacterized protein</fullName>
    </submittedName>
</protein>